<comment type="caution">
    <text evidence="4">The sequence shown here is derived from an EMBL/GenBank/DDBJ whole genome shotgun (WGS) entry which is preliminary data.</text>
</comment>
<feature type="region of interest" description="Disordered" evidence="2">
    <location>
        <begin position="71"/>
        <end position="100"/>
    </location>
</feature>
<keyword evidence="1" id="KW-0479">Metal-binding</keyword>
<reference evidence="4" key="1">
    <citation type="submission" date="2019-08" db="EMBL/GenBank/DDBJ databases">
        <title>The genome of the North American firefly Photinus pyralis.</title>
        <authorList>
            <consortium name="Photinus pyralis genome working group"/>
            <person name="Fallon T.R."/>
            <person name="Sander Lower S.E."/>
            <person name="Weng J.-K."/>
        </authorList>
    </citation>
    <scope>NUCLEOTIDE SEQUENCE</scope>
    <source>
        <strain evidence="4">TRF0915ILg1</strain>
        <tissue evidence="4">Whole body</tissue>
    </source>
</reference>
<keyword evidence="1" id="KW-0862">Zinc</keyword>
<feature type="region of interest" description="Disordered" evidence="2">
    <location>
        <begin position="406"/>
        <end position="455"/>
    </location>
</feature>
<dbReference type="InterPro" id="IPR013087">
    <property type="entry name" value="Znf_C2H2_type"/>
</dbReference>
<dbReference type="PROSITE" id="PS00028">
    <property type="entry name" value="ZINC_FINGER_C2H2_1"/>
    <property type="match status" value="3"/>
</dbReference>
<feature type="compositionally biased region" description="Basic and acidic residues" evidence="2">
    <location>
        <begin position="71"/>
        <end position="81"/>
    </location>
</feature>
<evidence type="ECO:0000259" key="3">
    <source>
        <dbReference type="PROSITE" id="PS50157"/>
    </source>
</evidence>
<evidence type="ECO:0000313" key="5">
    <source>
        <dbReference type="Proteomes" id="UP000801492"/>
    </source>
</evidence>
<feature type="compositionally biased region" description="Acidic residues" evidence="2">
    <location>
        <begin position="435"/>
        <end position="445"/>
    </location>
</feature>
<protein>
    <recommendedName>
        <fullName evidence="3">C2H2-type domain-containing protein</fullName>
    </recommendedName>
</protein>
<feature type="compositionally biased region" description="Polar residues" evidence="2">
    <location>
        <begin position="90"/>
        <end position="100"/>
    </location>
</feature>
<feature type="domain" description="C2H2-type" evidence="3">
    <location>
        <begin position="190"/>
        <end position="218"/>
    </location>
</feature>
<keyword evidence="1" id="KW-0863">Zinc-finger</keyword>
<dbReference type="EMBL" id="VTPC01091253">
    <property type="protein sequence ID" value="KAF2878958.1"/>
    <property type="molecule type" value="Genomic_DNA"/>
</dbReference>
<proteinExistence type="predicted"/>
<organism evidence="4 5">
    <name type="scientific">Ignelater luminosus</name>
    <name type="common">Cucubano</name>
    <name type="synonym">Pyrophorus luminosus</name>
    <dbReference type="NCBI Taxonomy" id="2038154"/>
    <lineage>
        <taxon>Eukaryota</taxon>
        <taxon>Metazoa</taxon>
        <taxon>Ecdysozoa</taxon>
        <taxon>Arthropoda</taxon>
        <taxon>Hexapoda</taxon>
        <taxon>Insecta</taxon>
        <taxon>Pterygota</taxon>
        <taxon>Neoptera</taxon>
        <taxon>Endopterygota</taxon>
        <taxon>Coleoptera</taxon>
        <taxon>Polyphaga</taxon>
        <taxon>Elateriformia</taxon>
        <taxon>Elateroidea</taxon>
        <taxon>Elateridae</taxon>
        <taxon>Agrypninae</taxon>
        <taxon>Pyrophorini</taxon>
        <taxon>Ignelater</taxon>
    </lineage>
</organism>
<keyword evidence="5" id="KW-1185">Reference proteome</keyword>
<dbReference type="Proteomes" id="UP000801492">
    <property type="component" value="Unassembled WGS sequence"/>
</dbReference>
<feature type="compositionally biased region" description="Polar residues" evidence="2">
    <location>
        <begin position="406"/>
        <end position="420"/>
    </location>
</feature>
<dbReference type="GO" id="GO:0008270">
    <property type="term" value="F:zinc ion binding"/>
    <property type="evidence" value="ECO:0007669"/>
    <property type="project" value="UniProtKB-KW"/>
</dbReference>
<name>A0A8K0C6L2_IGNLU</name>
<dbReference type="AlphaFoldDB" id="A0A8K0C6L2"/>
<dbReference type="SMART" id="SM00355">
    <property type="entry name" value="ZnF_C2H2"/>
    <property type="match status" value="3"/>
</dbReference>
<dbReference type="OrthoDB" id="10691172at2759"/>
<accession>A0A8K0C6L2</accession>
<dbReference type="PROSITE" id="PS50157">
    <property type="entry name" value="ZINC_FINGER_C2H2_2"/>
    <property type="match status" value="1"/>
</dbReference>
<evidence type="ECO:0000313" key="4">
    <source>
        <dbReference type="EMBL" id="KAF2878958.1"/>
    </source>
</evidence>
<evidence type="ECO:0000256" key="1">
    <source>
        <dbReference type="PROSITE-ProRule" id="PRU00042"/>
    </source>
</evidence>
<gene>
    <name evidence="4" type="ORF">ILUMI_27231</name>
</gene>
<evidence type="ECO:0000256" key="2">
    <source>
        <dbReference type="SAM" id="MobiDB-lite"/>
    </source>
</evidence>
<sequence>MEKSLTRRSLFEILYEKKGTGRSSQVAHLIDRLGDLFEVKEDEKIMKYLKEKVRRVCGRIFARYEKSHRSRERTNNVDKHKPGNCYKNPTKGSKQTTGDNCGITENSETDKPHFMPSFKCCSRTFLKRKHLFLHMYCQLLGGDYYHPSFVCSICSSKFQFCSEFTLHSAEHYTLSVSKLKDSKVECNPVYVCNICSINFEFYLELYEHSRNHHNLIFPRYKYCCNRCAQLYDSFEAVKKHHLKCRLKRSPRTIKGFSNLITEFGIYGCSPPDETESKDPFVIVIPCPKTSNVSDDMKKLTCDICYDVVDDFEQLVEHVKFHNRYNKQTKKNQQKQIKCNNKSRNEKKQTVVVVMDNPIRQYVKGIKTKNVLCKNNKVTNLPASNQEFRNSTCDSHDDTKQSNVATSTVIGTNNEDNSVNLKDNEKTESAVSTSETETEEENEEESNVAISPNIENNSVNMKQTSNALSSNQTFMSNFEKFLGQYNKAQRLKPFPKSLRDKDGVKMY</sequence>